<reference evidence="2 3" key="1">
    <citation type="submission" date="2015-08" db="EMBL/GenBank/DDBJ databases">
        <title>Next Generation Sequencing and Analysis of the Genome of Puccinia sorghi L Schw, the Causal Agent of Maize Common Rust.</title>
        <authorList>
            <person name="Rochi L."/>
            <person name="Burguener G."/>
            <person name="Darino M."/>
            <person name="Turjanski A."/>
            <person name="Kreff E."/>
            <person name="Dieguez M.J."/>
            <person name="Sacco F."/>
        </authorList>
    </citation>
    <scope>NUCLEOTIDE SEQUENCE [LARGE SCALE GENOMIC DNA]</scope>
    <source>
        <strain evidence="2 3">RO10H11247</strain>
    </source>
</reference>
<evidence type="ECO:0000313" key="2">
    <source>
        <dbReference type="EMBL" id="KNZ50921.1"/>
    </source>
</evidence>
<keyword evidence="1" id="KW-0732">Signal</keyword>
<organism evidence="2 3">
    <name type="scientific">Puccinia sorghi</name>
    <dbReference type="NCBI Taxonomy" id="27349"/>
    <lineage>
        <taxon>Eukaryota</taxon>
        <taxon>Fungi</taxon>
        <taxon>Dikarya</taxon>
        <taxon>Basidiomycota</taxon>
        <taxon>Pucciniomycotina</taxon>
        <taxon>Pucciniomycetes</taxon>
        <taxon>Pucciniales</taxon>
        <taxon>Pucciniaceae</taxon>
        <taxon>Puccinia</taxon>
    </lineage>
</organism>
<dbReference type="AlphaFoldDB" id="A0A0L6UQW7"/>
<proteinExistence type="predicted"/>
<name>A0A0L6UQW7_9BASI</name>
<comment type="caution">
    <text evidence="2">The sequence shown here is derived from an EMBL/GenBank/DDBJ whole genome shotgun (WGS) entry which is preliminary data.</text>
</comment>
<gene>
    <name evidence="2" type="ORF">VP01_4173g1</name>
</gene>
<evidence type="ECO:0000256" key="1">
    <source>
        <dbReference type="SAM" id="SignalP"/>
    </source>
</evidence>
<evidence type="ECO:0000313" key="3">
    <source>
        <dbReference type="Proteomes" id="UP000037035"/>
    </source>
</evidence>
<dbReference type="Proteomes" id="UP000037035">
    <property type="component" value="Unassembled WGS sequence"/>
</dbReference>
<keyword evidence="3" id="KW-1185">Reference proteome</keyword>
<dbReference type="OrthoDB" id="10419544at2759"/>
<accession>A0A0L6UQW7</accession>
<sequence length="122" mass="13335">MSLPCPCTMFLSLVISVYLHVIAGLSKKEANRTLATMKKILENLNSNHEQDLPSNNTQPKILNNGFNAGIIDLLWDGSCWSDSFILLINPCKSQILTSKLFLCRCGAYIGEVVAAGLSSSCR</sequence>
<dbReference type="EMBL" id="LAVV01009250">
    <property type="protein sequence ID" value="KNZ50921.1"/>
    <property type="molecule type" value="Genomic_DNA"/>
</dbReference>
<feature type="chain" id="PRO_5005567933" evidence="1">
    <location>
        <begin position="25"/>
        <end position="122"/>
    </location>
</feature>
<feature type="signal peptide" evidence="1">
    <location>
        <begin position="1"/>
        <end position="24"/>
    </location>
</feature>
<dbReference type="VEuPathDB" id="FungiDB:VP01_4173g1"/>
<protein>
    <submittedName>
        <fullName evidence="2">Putative signal peptide protein</fullName>
    </submittedName>
</protein>